<evidence type="ECO:0000313" key="7">
    <source>
        <dbReference type="Proteomes" id="UP000281553"/>
    </source>
</evidence>
<feature type="region of interest" description="Disordered" evidence="4">
    <location>
        <begin position="190"/>
        <end position="211"/>
    </location>
</feature>
<feature type="domain" description="Ig-like" evidence="5">
    <location>
        <begin position="1"/>
        <end position="90"/>
    </location>
</feature>
<gene>
    <name evidence="6" type="ORF">DILT_LOCUS664</name>
</gene>
<proteinExistence type="predicted"/>
<dbReference type="PANTHER" id="PTHR47633">
    <property type="entry name" value="IMMUNOGLOBULIN"/>
    <property type="match status" value="1"/>
</dbReference>
<organism evidence="6 7">
    <name type="scientific">Dibothriocephalus latus</name>
    <name type="common">Fish tapeworm</name>
    <name type="synonym">Diphyllobothrium latum</name>
    <dbReference type="NCBI Taxonomy" id="60516"/>
    <lineage>
        <taxon>Eukaryota</taxon>
        <taxon>Metazoa</taxon>
        <taxon>Spiralia</taxon>
        <taxon>Lophotrochozoa</taxon>
        <taxon>Platyhelminthes</taxon>
        <taxon>Cestoda</taxon>
        <taxon>Eucestoda</taxon>
        <taxon>Diphyllobothriidea</taxon>
        <taxon>Diphyllobothriidae</taxon>
        <taxon>Dibothriocephalus</taxon>
    </lineage>
</organism>
<dbReference type="Gene3D" id="2.60.40.10">
    <property type="entry name" value="Immunoglobulins"/>
    <property type="match status" value="2"/>
</dbReference>
<dbReference type="AlphaFoldDB" id="A0A3P6QZ59"/>
<protein>
    <recommendedName>
        <fullName evidence="5">Ig-like domain-containing protein</fullName>
    </recommendedName>
</protein>
<dbReference type="PANTHER" id="PTHR47633:SF4">
    <property type="entry name" value="MYOPALLADIN ISOFORM X1"/>
    <property type="match status" value="1"/>
</dbReference>
<dbReference type="GO" id="GO:0005737">
    <property type="term" value="C:cytoplasm"/>
    <property type="evidence" value="ECO:0007669"/>
    <property type="project" value="UniProtKB-SubCell"/>
</dbReference>
<name>A0A3P6QZ59_DIBLA</name>
<dbReference type="SMART" id="SM00409">
    <property type="entry name" value="IG"/>
    <property type="match status" value="2"/>
</dbReference>
<dbReference type="InterPro" id="IPR013098">
    <property type="entry name" value="Ig_I-set"/>
</dbReference>
<keyword evidence="2" id="KW-0963">Cytoplasm</keyword>
<dbReference type="SUPFAM" id="SSF48726">
    <property type="entry name" value="Immunoglobulin"/>
    <property type="match status" value="2"/>
</dbReference>
<evidence type="ECO:0000313" key="6">
    <source>
        <dbReference type="EMBL" id="VDK35248.1"/>
    </source>
</evidence>
<evidence type="ECO:0000256" key="1">
    <source>
        <dbReference type="ARBA" id="ARBA00004496"/>
    </source>
</evidence>
<dbReference type="PROSITE" id="PS50835">
    <property type="entry name" value="IG_LIKE"/>
    <property type="match status" value="1"/>
</dbReference>
<keyword evidence="7" id="KW-1185">Reference proteome</keyword>
<dbReference type="InterPro" id="IPR036179">
    <property type="entry name" value="Ig-like_dom_sf"/>
</dbReference>
<evidence type="ECO:0000256" key="4">
    <source>
        <dbReference type="SAM" id="MobiDB-lite"/>
    </source>
</evidence>
<dbReference type="InterPro" id="IPR003599">
    <property type="entry name" value="Ig_sub"/>
</dbReference>
<dbReference type="OrthoDB" id="504170at2759"/>
<dbReference type="Pfam" id="PF07679">
    <property type="entry name" value="I-set"/>
    <property type="match status" value="2"/>
</dbReference>
<keyword evidence="3" id="KW-0393">Immunoglobulin domain</keyword>
<dbReference type="FunFam" id="2.60.40.10:FF:000425">
    <property type="entry name" value="Myosin light chain kinase"/>
    <property type="match status" value="1"/>
</dbReference>
<evidence type="ECO:0000259" key="5">
    <source>
        <dbReference type="PROSITE" id="PS50835"/>
    </source>
</evidence>
<evidence type="ECO:0000256" key="3">
    <source>
        <dbReference type="ARBA" id="ARBA00023319"/>
    </source>
</evidence>
<dbReference type="Proteomes" id="UP000281553">
    <property type="component" value="Unassembled WGS sequence"/>
</dbReference>
<dbReference type="InterPro" id="IPR013783">
    <property type="entry name" value="Ig-like_fold"/>
</dbReference>
<comment type="subcellular location">
    <subcellularLocation>
        <location evidence="1">Cytoplasm</location>
    </subcellularLocation>
</comment>
<dbReference type="InterPro" id="IPR007110">
    <property type="entry name" value="Ig-like_dom"/>
</dbReference>
<accession>A0A3P6QZ59</accession>
<dbReference type="EMBL" id="UYRU01003106">
    <property type="protein sequence ID" value="VDK35248.1"/>
    <property type="molecule type" value="Genomic_DNA"/>
</dbReference>
<reference evidence="6 7" key="1">
    <citation type="submission" date="2018-11" db="EMBL/GenBank/DDBJ databases">
        <authorList>
            <consortium name="Pathogen Informatics"/>
        </authorList>
    </citation>
    <scope>NUCLEOTIDE SEQUENCE [LARGE SCALE GENOMIC DNA]</scope>
</reference>
<sequence length="211" mass="22979">MILQGPTSLDAQEASPATFVAQVVGAPEPEICWLFNHTDVIKPSSCVQMQQFPDGRAVLSITKVRPEDSGEYTVRATNPFGTVESTAELKVLTPLPEETIQCPEGTSLSLIVEATGVPPPKLNWFRNGAPFVSSPDMQITEITPTQHRLEVNELFLTDSSEILVEAVNPFGRAVTKATLVVTPDERKKLEPPVFVQSPPPQFTAPETSTVR</sequence>
<evidence type="ECO:0000256" key="2">
    <source>
        <dbReference type="ARBA" id="ARBA00022490"/>
    </source>
</evidence>